<sequence>MDDIQIAPSLKYSTTDAAPDTPNLTLSLELQGLSDSKIAKRNSNSGIIFRIHRNTDDHDQPCSFYWSETVDAWGSGGLVLLRHNQGQLERVSLPSEPWRAHDPRERIARNPHRLFELKPGESTWFFAGIPESWLDTMVSGEKYELLWPGGEIYWWAWGGIAENEIRSRDGLPRALLSGTPRVSFTVVEEPPAPLYETPRPKWPQNPAPRTPLFTVVLTGAGSMEMTDVNFQLVQTVTYRGLVSKDPGADPEPATQLITFDAFNLMIPFEWAFRSRGNSEWEYCQDQSVDCALTDLIYDSETAVNVGKDRRWISLAPGESWSQELEIDERLPSDLAPGDNIRYQLEGEIIKMWNWGSKEDHAQTVLMLPSGRDAGDWINRSPIVVPASNPLEFTIIS</sequence>
<gene>
    <name evidence="1" type="ORF">N7482_007309</name>
</gene>
<dbReference type="Proteomes" id="UP001149163">
    <property type="component" value="Unassembled WGS sequence"/>
</dbReference>
<accession>A0A9W9HZB0</accession>
<dbReference type="AlphaFoldDB" id="A0A9W9HZB0"/>
<dbReference type="EMBL" id="JAPQKN010000004">
    <property type="protein sequence ID" value="KAJ5160305.1"/>
    <property type="molecule type" value="Genomic_DNA"/>
</dbReference>
<name>A0A9W9HZB0_9EURO</name>
<reference evidence="1" key="2">
    <citation type="journal article" date="2023" name="IMA Fungus">
        <title>Comparative genomic study of the Penicillium genus elucidates a diverse pangenome and 15 lateral gene transfer events.</title>
        <authorList>
            <person name="Petersen C."/>
            <person name="Sorensen T."/>
            <person name="Nielsen M.R."/>
            <person name="Sondergaard T.E."/>
            <person name="Sorensen J.L."/>
            <person name="Fitzpatrick D.A."/>
            <person name="Frisvad J.C."/>
            <person name="Nielsen K.L."/>
        </authorList>
    </citation>
    <scope>NUCLEOTIDE SEQUENCE</scope>
    <source>
        <strain evidence="1">IBT 26290</strain>
    </source>
</reference>
<comment type="caution">
    <text evidence="1">The sequence shown here is derived from an EMBL/GenBank/DDBJ whole genome shotgun (WGS) entry which is preliminary data.</text>
</comment>
<dbReference type="GeneID" id="81428610"/>
<evidence type="ECO:0000313" key="2">
    <source>
        <dbReference type="Proteomes" id="UP001149163"/>
    </source>
</evidence>
<protein>
    <submittedName>
        <fullName evidence="1">Uncharacterized protein</fullName>
    </submittedName>
</protein>
<reference evidence="1" key="1">
    <citation type="submission" date="2022-11" db="EMBL/GenBank/DDBJ databases">
        <authorList>
            <person name="Petersen C."/>
        </authorList>
    </citation>
    <scope>NUCLEOTIDE SEQUENCE</scope>
    <source>
        <strain evidence="1">IBT 26290</strain>
    </source>
</reference>
<dbReference type="RefSeq" id="XP_056541863.1">
    <property type="nucleotide sequence ID" value="XM_056689434.1"/>
</dbReference>
<keyword evidence="2" id="KW-1185">Reference proteome</keyword>
<organism evidence="1 2">
    <name type="scientific">Penicillium canariense</name>
    <dbReference type="NCBI Taxonomy" id="189055"/>
    <lineage>
        <taxon>Eukaryota</taxon>
        <taxon>Fungi</taxon>
        <taxon>Dikarya</taxon>
        <taxon>Ascomycota</taxon>
        <taxon>Pezizomycotina</taxon>
        <taxon>Eurotiomycetes</taxon>
        <taxon>Eurotiomycetidae</taxon>
        <taxon>Eurotiales</taxon>
        <taxon>Aspergillaceae</taxon>
        <taxon>Penicillium</taxon>
    </lineage>
</organism>
<evidence type="ECO:0000313" key="1">
    <source>
        <dbReference type="EMBL" id="KAJ5160305.1"/>
    </source>
</evidence>
<proteinExistence type="predicted"/>
<dbReference type="OrthoDB" id="4323953at2759"/>